<protein>
    <recommendedName>
        <fullName evidence="4">DUF4363 family protein</fullName>
    </recommendedName>
</protein>
<proteinExistence type="predicted"/>
<evidence type="ECO:0000256" key="1">
    <source>
        <dbReference type="SAM" id="Phobius"/>
    </source>
</evidence>
<accession>A0ABS4JV18</accession>
<evidence type="ECO:0000313" key="3">
    <source>
        <dbReference type="Proteomes" id="UP001519289"/>
    </source>
</evidence>
<dbReference type="EMBL" id="JAGGLG010000027">
    <property type="protein sequence ID" value="MBP2019388.1"/>
    <property type="molecule type" value="Genomic_DNA"/>
</dbReference>
<keyword evidence="1" id="KW-0812">Transmembrane</keyword>
<keyword evidence="3" id="KW-1185">Reference proteome</keyword>
<gene>
    <name evidence="2" type="ORF">J2Z79_002827</name>
</gene>
<organism evidence="2 3">
    <name type="scientific">Symbiobacterium terraclitae</name>
    <dbReference type="NCBI Taxonomy" id="557451"/>
    <lineage>
        <taxon>Bacteria</taxon>
        <taxon>Bacillati</taxon>
        <taxon>Bacillota</taxon>
        <taxon>Clostridia</taxon>
        <taxon>Eubacteriales</taxon>
        <taxon>Symbiobacteriaceae</taxon>
        <taxon>Symbiobacterium</taxon>
    </lineage>
</organism>
<name>A0ABS4JV18_9FIRM</name>
<keyword evidence="1" id="KW-1133">Transmembrane helix</keyword>
<dbReference type="RefSeq" id="WP_209467499.1">
    <property type="nucleotide sequence ID" value="NZ_JAGGLG010000027.1"/>
</dbReference>
<reference evidence="2 3" key="1">
    <citation type="submission" date="2021-03" db="EMBL/GenBank/DDBJ databases">
        <title>Genomic Encyclopedia of Type Strains, Phase IV (KMG-IV): sequencing the most valuable type-strain genomes for metagenomic binning, comparative biology and taxonomic classification.</title>
        <authorList>
            <person name="Goeker M."/>
        </authorList>
    </citation>
    <scope>NUCLEOTIDE SEQUENCE [LARGE SCALE GENOMIC DNA]</scope>
    <source>
        <strain evidence="2 3">DSM 27138</strain>
    </source>
</reference>
<feature type="transmembrane region" description="Helical" evidence="1">
    <location>
        <begin position="7"/>
        <end position="25"/>
    </location>
</feature>
<dbReference type="Proteomes" id="UP001519289">
    <property type="component" value="Unassembled WGS sequence"/>
</dbReference>
<keyword evidence="1" id="KW-0472">Membrane</keyword>
<sequence length="125" mass="14113">MNARMRQLIYIGLPVVIVTVTVLLFNMGGILKRSFGADDDVAGRLNQLLSLTQQRDWDRAHTTIDDVSQAWQRVRGRIHITSTTDEIELFDLELAGLRGAIDTRDEAQVNIAVRRLIALWEDIGV</sequence>
<comment type="caution">
    <text evidence="2">The sequence shown here is derived from an EMBL/GenBank/DDBJ whole genome shotgun (WGS) entry which is preliminary data.</text>
</comment>
<evidence type="ECO:0008006" key="4">
    <source>
        <dbReference type="Google" id="ProtNLM"/>
    </source>
</evidence>
<evidence type="ECO:0000313" key="2">
    <source>
        <dbReference type="EMBL" id="MBP2019388.1"/>
    </source>
</evidence>